<dbReference type="InterPro" id="IPR009936">
    <property type="entry name" value="DUF1468"/>
</dbReference>
<keyword evidence="4" id="KW-1185">Reference proteome</keyword>
<feature type="transmembrane region" description="Helical" evidence="1">
    <location>
        <begin position="114"/>
        <end position="134"/>
    </location>
</feature>
<keyword evidence="1" id="KW-1133">Transmembrane helix</keyword>
<sequence length="139" mass="15279">MTAERFLTGAIVVFGLVFLIRVLPTQVETVDFGRIVPSTVPTIALVILTAAAVVQLFTSKSSVTVDLLVCIRAALFVAMMVLAVWLMQRFGFEYVAPVLAISVMLLIGERRWHWLVIGGGVIPIGVWLIVERLLDRTLA</sequence>
<comment type="caution">
    <text evidence="3">The sequence shown here is derived from an EMBL/GenBank/DDBJ whole genome shotgun (WGS) entry which is preliminary data.</text>
</comment>
<dbReference type="AlphaFoldDB" id="A0A844AN81"/>
<dbReference type="Pfam" id="PF07331">
    <property type="entry name" value="TctB"/>
    <property type="match status" value="1"/>
</dbReference>
<evidence type="ECO:0000313" key="3">
    <source>
        <dbReference type="EMBL" id="MQY43980.1"/>
    </source>
</evidence>
<evidence type="ECO:0000259" key="2">
    <source>
        <dbReference type="Pfam" id="PF07331"/>
    </source>
</evidence>
<dbReference type="Proteomes" id="UP000436694">
    <property type="component" value="Unassembled WGS sequence"/>
</dbReference>
<dbReference type="RefSeq" id="WP_153548871.1">
    <property type="nucleotide sequence ID" value="NZ_WIXK01000009.1"/>
</dbReference>
<name>A0A844AN81_9RHOB</name>
<evidence type="ECO:0000256" key="1">
    <source>
        <dbReference type="SAM" id="Phobius"/>
    </source>
</evidence>
<protein>
    <recommendedName>
        <fullName evidence="2">DUF1468 domain-containing protein</fullName>
    </recommendedName>
</protein>
<evidence type="ECO:0000313" key="4">
    <source>
        <dbReference type="Proteomes" id="UP000436694"/>
    </source>
</evidence>
<keyword evidence="1" id="KW-0812">Transmembrane</keyword>
<reference evidence="3 4" key="1">
    <citation type="submission" date="2019-10" db="EMBL/GenBank/DDBJ databases">
        <title>Epibacterium sp. nov., isolated from seawater.</title>
        <authorList>
            <person name="Zhang X."/>
            <person name="Li N."/>
        </authorList>
    </citation>
    <scope>NUCLEOTIDE SEQUENCE [LARGE SCALE GENOMIC DNA]</scope>
    <source>
        <strain evidence="3 4">SM1969</strain>
    </source>
</reference>
<organism evidence="3 4">
    <name type="scientific">Tritonibacter aquimaris</name>
    <dbReference type="NCBI Taxonomy" id="2663379"/>
    <lineage>
        <taxon>Bacteria</taxon>
        <taxon>Pseudomonadati</taxon>
        <taxon>Pseudomonadota</taxon>
        <taxon>Alphaproteobacteria</taxon>
        <taxon>Rhodobacterales</taxon>
        <taxon>Paracoccaceae</taxon>
        <taxon>Tritonibacter</taxon>
    </lineage>
</organism>
<feature type="transmembrane region" description="Helical" evidence="1">
    <location>
        <begin position="63"/>
        <end position="85"/>
    </location>
</feature>
<feature type="transmembrane region" description="Helical" evidence="1">
    <location>
        <begin position="6"/>
        <end position="23"/>
    </location>
</feature>
<feature type="domain" description="DUF1468" evidence="2">
    <location>
        <begin position="11"/>
        <end position="135"/>
    </location>
</feature>
<proteinExistence type="predicted"/>
<dbReference type="EMBL" id="WIXK01000009">
    <property type="protein sequence ID" value="MQY43980.1"/>
    <property type="molecule type" value="Genomic_DNA"/>
</dbReference>
<keyword evidence="1" id="KW-0472">Membrane</keyword>
<feature type="transmembrane region" description="Helical" evidence="1">
    <location>
        <begin position="35"/>
        <end position="57"/>
    </location>
</feature>
<gene>
    <name evidence="3" type="ORF">GG681_15140</name>
</gene>
<accession>A0A844AN81</accession>